<dbReference type="Proteomes" id="UP000245021">
    <property type="component" value="Unassembled WGS sequence"/>
</dbReference>
<accession>A0A2R5HHA5</accession>
<keyword evidence="3" id="KW-1185">Reference proteome</keyword>
<evidence type="ECO:0000256" key="1">
    <source>
        <dbReference type="SAM" id="Phobius"/>
    </source>
</evidence>
<feature type="transmembrane region" description="Helical" evidence="1">
    <location>
        <begin position="141"/>
        <end position="158"/>
    </location>
</feature>
<evidence type="ECO:0000313" key="2">
    <source>
        <dbReference type="EMBL" id="GBG97443.1"/>
    </source>
</evidence>
<gene>
    <name evidence="2" type="ORF">NtB2_01588</name>
</gene>
<organism evidence="2 3">
    <name type="scientific">Lactococcus termiticola</name>
    <dbReference type="NCBI Taxonomy" id="2169526"/>
    <lineage>
        <taxon>Bacteria</taxon>
        <taxon>Bacillati</taxon>
        <taxon>Bacillota</taxon>
        <taxon>Bacilli</taxon>
        <taxon>Lactobacillales</taxon>
        <taxon>Streptococcaceae</taxon>
        <taxon>Lactococcus</taxon>
    </lineage>
</organism>
<keyword evidence="1" id="KW-0812">Transmembrane</keyword>
<sequence length="180" mass="20396">MLKSGHGKEYYYWDGMYRKQLDIERAEYKASRDAKDDKPKTTMFNQGSVVYHEKQPSMIMELGWRFGGAGFMHIVWSLIFQSAAAILGNIIGAWVLVIPAVLGGLLLFTSSMLRKSGYVSIFFYLIYGLLCGGAIKFVGVSVWYMIILALFFGLSVFFKDKGLEKAIANGYEGDDEYWKD</sequence>
<feature type="transmembrane region" description="Helical" evidence="1">
    <location>
        <begin position="62"/>
        <end position="80"/>
    </location>
</feature>
<protein>
    <submittedName>
        <fullName evidence="2">Uncharacterized protein</fullName>
    </submittedName>
</protein>
<comment type="caution">
    <text evidence="2">The sequence shown here is derived from an EMBL/GenBank/DDBJ whole genome shotgun (WGS) entry which is preliminary data.</text>
</comment>
<dbReference type="AlphaFoldDB" id="A0A2R5HHA5"/>
<reference evidence="2 3" key="1">
    <citation type="journal article" date="2018" name="Genome Announc.">
        <title>Draft Genome Sequence of Lactococcus sp. Strain NtB2 (JCM 32569), Isolated from the Gut of the Higher Termite Nasutitermes takasagoensis.</title>
        <authorList>
            <person name="Noda S."/>
            <person name="Aihara C."/>
            <person name="Yuki M."/>
            <person name="Ohkuma M."/>
        </authorList>
    </citation>
    <scope>NUCLEOTIDE SEQUENCE [LARGE SCALE GENOMIC DNA]</scope>
    <source>
        <strain evidence="2 3">NtB2</strain>
    </source>
</reference>
<feature type="transmembrane region" description="Helical" evidence="1">
    <location>
        <begin position="116"/>
        <end position="135"/>
    </location>
</feature>
<dbReference type="EMBL" id="BFFO01000013">
    <property type="protein sequence ID" value="GBG97443.1"/>
    <property type="molecule type" value="Genomic_DNA"/>
</dbReference>
<feature type="transmembrane region" description="Helical" evidence="1">
    <location>
        <begin position="86"/>
        <end position="109"/>
    </location>
</feature>
<evidence type="ECO:0000313" key="3">
    <source>
        <dbReference type="Proteomes" id="UP000245021"/>
    </source>
</evidence>
<dbReference type="RefSeq" id="WP_165814985.1">
    <property type="nucleotide sequence ID" value="NZ_BFFO01000013.1"/>
</dbReference>
<keyword evidence="1" id="KW-1133">Transmembrane helix</keyword>
<proteinExistence type="predicted"/>
<name>A0A2R5HHA5_9LACT</name>
<keyword evidence="1" id="KW-0472">Membrane</keyword>